<evidence type="ECO:0000313" key="4">
    <source>
        <dbReference type="EMBL" id="KAK1605150.1"/>
    </source>
</evidence>
<keyword evidence="1" id="KW-0052">Apoplast</keyword>
<keyword evidence="1" id="KW-0964">Secreted</keyword>
<evidence type="ECO:0000256" key="1">
    <source>
        <dbReference type="RuleBase" id="RU363099"/>
    </source>
</evidence>
<feature type="region of interest" description="Disordered" evidence="2">
    <location>
        <begin position="192"/>
        <end position="235"/>
    </location>
</feature>
<sequence>MEGLTASSRIVLLVFLLSVAGAAAHARKRVVSSSSDEPCTKMTLYLHDILYNGVNNSANATAAPATKPTALSTTHFSNGTFFGMLVVFDDLVTQGKALPVGDEERGTRARMNRQWMYIDRRFDEFTAGLDNFMAVAEANKHGGFMYYPCVDCKNTVNYARSSLIHSHLLRSGFMPSYYCWTKHGERGVMMEDNDEEEEDDDGYPNFPEYDDTAEGNEDNEVEDQEAPDEPADDDLGRAIADARRECETEKERLAFDKMIEDHNKLLYPTCEDGHKKLGSTLELLQWKAENGVTDSGFGKLLTIIKRKLPRGNELPASTYEAKKIVCPLGLDVQKIHACINDCILYRDEYENLDACPVCTALRYKIRRDDPGDVEGERPRKRVPAKVMWPEGSISKGYGTEEVIEFCVDFIPDLKPIGVPESRHEGRLSGKGTLGRKSMICHMASIVSLTLREAEALCASNYPCPPGYRVPTGWLLSVGGVPVPPVPLGVAREMAITNHYYFELTPEQRRNPQWHPDYSPTWESFFINRRERALARHEEGGPPPSNFNEAGRRLWWRDRTLQGVMAHRGPRLRYPQSQPTRALPPRFDYRDPDASDDDDGDYDDYRRVL</sequence>
<dbReference type="GO" id="GO:0048046">
    <property type="term" value="C:apoplast"/>
    <property type="evidence" value="ECO:0007669"/>
    <property type="project" value="UniProtKB-SubCell"/>
</dbReference>
<dbReference type="EMBL" id="JAUUTY010000007">
    <property type="protein sequence ID" value="KAK1605150.1"/>
    <property type="molecule type" value="Genomic_DNA"/>
</dbReference>
<evidence type="ECO:0000259" key="3">
    <source>
        <dbReference type="Pfam" id="PF13963"/>
    </source>
</evidence>
<gene>
    <name evidence="4" type="ORF">QYE76_028823</name>
</gene>
<dbReference type="Proteomes" id="UP001231189">
    <property type="component" value="Unassembled WGS sequence"/>
</dbReference>
<dbReference type="PANTHER" id="PTHR10775">
    <property type="entry name" value="OS08G0208400 PROTEIN"/>
    <property type="match status" value="1"/>
</dbReference>
<feature type="signal peptide" evidence="1">
    <location>
        <begin position="1"/>
        <end position="24"/>
    </location>
</feature>
<comment type="subunit">
    <text evidence="1">Homodimer.</text>
</comment>
<feature type="chain" id="PRO_5041783255" description="Dirigent protein" evidence="1">
    <location>
        <begin position="25"/>
        <end position="608"/>
    </location>
</feature>
<dbReference type="InterPro" id="IPR004265">
    <property type="entry name" value="Dirigent"/>
</dbReference>
<comment type="subcellular location">
    <subcellularLocation>
        <location evidence="1">Secreted</location>
        <location evidence="1">Extracellular space</location>
        <location evidence="1">Apoplast</location>
    </subcellularLocation>
</comment>
<dbReference type="Pfam" id="PF13963">
    <property type="entry name" value="Transpos_assoc"/>
    <property type="match status" value="1"/>
</dbReference>
<keyword evidence="5" id="KW-1185">Reference proteome</keyword>
<name>A0AAD8VHM5_LOLMU</name>
<evidence type="ECO:0000313" key="5">
    <source>
        <dbReference type="Proteomes" id="UP001231189"/>
    </source>
</evidence>
<dbReference type="InterPro" id="IPR029480">
    <property type="entry name" value="Transpos_assoc"/>
</dbReference>
<proteinExistence type="inferred from homology"/>
<dbReference type="Pfam" id="PF03018">
    <property type="entry name" value="Dirigent"/>
    <property type="match status" value="1"/>
</dbReference>
<comment type="caution">
    <text evidence="4">The sequence shown here is derived from an EMBL/GenBank/DDBJ whole genome shotgun (WGS) entry which is preliminary data.</text>
</comment>
<feature type="domain" description="Transposase-associated" evidence="3">
    <location>
        <begin position="113"/>
        <end position="185"/>
    </location>
</feature>
<organism evidence="4 5">
    <name type="scientific">Lolium multiflorum</name>
    <name type="common">Italian ryegrass</name>
    <name type="synonym">Lolium perenne subsp. multiflorum</name>
    <dbReference type="NCBI Taxonomy" id="4521"/>
    <lineage>
        <taxon>Eukaryota</taxon>
        <taxon>Viridiplantae</taxon>
        <taxon>Streptophyta</taxon>
        <taxon>Embryophyta</taxon>
        <taxon>Tracheophyta</taxon>
        <taxon>Spermatophyta</taxon>
        <taxon>Magnoliopsida</taxon>
        <taxon>Liliopsida</taxon>
        <taxon>Poales</taxon>
        <taxon>Poaceae</taxon>
        <taxon>BOP clade</taxon>
        <taxon>Pooideae</taxon>
        <taxon>Poodae</taxon>
        <taxon>Poeae</taxon>
        <taxon>Poeae Chloroplast Group 2 (Poeae type)</taxon>
        <taxon>Loliodinae</taxon>
        <taxon>Loliinae</taxon>
        <taxon>Lolium</taxon>
    </lineage>
</organism>
<dbReference type="AlphaFoldDB" id="A0AAD8VHM5"/>
<accession>A0AAD8VHM5</accession>
<feature type="compositionally biased region" description="Acidic residues" evidence="2">
    <location>
        <begin position="192"/>
        <end position="233"/>
    </location>
</feature>
<reference evidence="4" key="1">
    <citation type="submission" date="2023-07" db="EMBL/GenBank/DDBJ databases">
        <title>A chromosome-level genome assembly of Lolium multiflorum.</title>
        <authorList>
            <person name="Chen Y."/>
            <person name="Copetti D."/>
            <person name="Kolliker R."/>
            <person name="Studer B."/>
        </authorList>
    </citation>
    <scope>NUCLEOTIDE SEQUENCE</scope>
    <source>
        <strain evidence="4">02402/16</strain>
        <tissue evidence="4">Leaf</tissue>
    </source>
</reference>
<feature type="region of interest" description="Disordered" evidence="2">
    <location>
        <begin position="566"/>
        <end position="608"/>
    </location>
</feature>
<evidence type="ECO:0000256" key="2">
    <source>
        <dbReference type="SAM" id="MobiDB-lite"/>
    </source>
</evidence>
<dbReference type="PANTHER" id="PTHR10775:SF185">
    <property type="entry name" value="OS08G0208400 PROTEIN"/>
    <property type="match status" value="1"/>
</dbReference>
<comment type="function">
    <text evidence="1">Dirigent proteins impart stereoselectivity on the phenoxy radical-coupling reaction, yielding optically active lignans from two molecules of coniferyl alcohol in the biosynthesis of lignans, flavonolignans, and alkaloids and thus plays a central role in plant secondary metabolism.</text>
</comment>
<protein>
    <recommendedName>
        <fullName evidence="1">Dirigent protein</fullName>
    </recommendedName>
</protein>
<keyword evidence="1" id="KW-0732">Signal</keyword>
<comment type="similarity">
    <text evidence="1">Belongs to the plant dirigent protein family.</text>
</comment>